<sequence length="94" mass="10434">MAPLCHSGMDCRNPVARDSNKIAYNWQIFSRSTPLPEEPGFQSIRFLFGICSASDGQMGALLEFGSHAEREGTRHILSVLFGFLFHANKTICIS</sequence>
<proteinExistence type="predicted"/>
<reference evidence="1" key="1">
    <citation type="submission" date="2019-02" db="EMBL/GenBank/DDBJ databases">
        <authorList>
            <person name="Gruber-Vodicka R. H."/>
            <person name="Seah K. B. B."/>
        </authorList>
    </citation>
    <scope>NUCLEOTIDE SEQUENCE</scope>
    <source>
        <strain evidence="1">BECK_BY7</strain>
    </source>
</reference>
<dbReference type="EMBL" id="CAADFN010000029">
    <property type="protein sequence ID" value="VFK17173.1"/>
    <property type="molecule type" value="Genomic_DNA"/>
</dbReference>
<evidence type="ECO:0000313" key="1">
    <source>
        <dbReference type="EMBL" id="VFK17173.1"/>
    </source>
</evidence>
<gene>
    <name evidence="1" type="ORF">BECKLFY1418C_GA0070996_102913</name>
</gene>
<dbReference type="AlphaFoldDB" id="A0A450WJG1"/>
<organism evidence="1">
    <name type="scientific">Candidatus Kentrum sp. LFY</name>
    <dbReference type="NCBI Taxonomy" id="2126342"/>
    <lineage>
        <taxon>Bacteria</taxon>
        <taxon>Pseudomonadati</taxon>
        <taxon>Pseudomonadota</taxon>
        <taxon>Gammaproteobacteria</taxon>
        <taxon>Candidatus Kentrum</taxon>
    </lineage>
</organism>
<protein>
    <submittedName>
        <fullName evidence="1">Uncharacterized protein</fullName>
    </submittedName>
</protein>
<accession>A0A450WJG1</accession>
<name>A0A450WJG1_9GAMM</name>